<dbReference type="EMBL" id="JBAMMX010000024">
    <property type="protein sequence ID" value="KAK6916104.1"/>
    <property type="molecule type" value="Genomic_DNA"/>
</dbReference>
<dbReference type="GO" id="GO:0006099">
    <property type="term" value="P:tricarboxylic acid cycle"/>
    <property type="evidence" value="ECO:0007669"/>
    <property type="project" value="UniProtKB-KW"/>
</dbReference>
<proteinExistence type="inferred from homology"/>
<dbReference type="PANTHER" id="PTHR11540">
    <property type="entry name" value="MALATE AND LACTATE DEHYDROGENASE"/>
    <property type="match status" value="1"/>
</dbReference>
<gene>
    <name evidence="10" type="ORF">RJ641_018965</name>
</gene>
<evidence type="ECO:0000256" key="4">
    <source>
        <dbReference type="ARBA" id="ARBA00022532"/>
    </source>
</evidence>
<dbReference type="GO" id="GO:0030060">
    <property type="term" value="F:L-malate dehydrogenase (NAD+) activity"/>
    <property type="evidence" value="ECO:0007669"/>
    <property type="project" value="UniProtKB-EC"/>
</dbReference>
<dbReference type="Gene3D" id="3.40.50.720">
    <property type="entry name" value="NAD(P)-binding Rossmann-like Domain"/>
    <property type="match status" value="1"/>
</dbReference>
<evidence type="ECO:0000259" key="8">
    <source>
        <dbReference type="Pfam" id="PF00056"/>
    </source>
</evidence>
<dbReference type="Gene3D" id="3.90.110.10">
    <property type="entry name" value="Lactate dehydrogenase/glycoside hydrolase, family 4, C-terminal"/>
    <property type="match status" value="1"/>
</dbReference>
<dbReference type="Pfam" id="PF00056">
    <property type="entry name" value="Ldh_1_N"/>
    <property type="match status" value="1"/>
</dbReference>
<evidence type="ECO:0000256" key="3">
    <source>
        <dbReference type="ARBA" id="ARBA00012995"/>
    </source>
</evidence>
<dbReference type="SUPFAM" id="SSF56327">
    <property type="entry name" value="LDH C-terminal domain-like"/>
    <property type="match status" value="1"/>
</dbReference>
<dbReference type="AlphaFoldDB" id="A0AAN8UL72"/>
<dbReference type="GO" id="GO:0009507">
    <property type="term" value="C:chloroplast"/>
    <property type="evidence" value="ECO:0007669"/>
    <property type="project" value="TreeGrafter"/>
</dbReference>
<feature type="domain" description="Lactate/malate dehydrogenase N-terminal" evidence="8">
    <location>
        <begin position="47"/>
        <end position="185"/>
    </location>
</feature>
<keyword evidence="11" id="KW-1185">Reference proteome</keyword>
<dbReference type="Proteomes" id="UP001370490">
    <property type="component" value="Unassembled WGS sequence"/>
</dbReference>
<organism evidence="10 11">
    <name type="scientific">Dillenia turbinata</name>
    <dbReference type="NCBI Taxonomy" id="194707"/>
    <lineage>
        <taxon>Eukaryota</taxon>
        <taxon>Viridiplantae</taxon>
        <taxon>Streptophyta</taxon>
        <taxon>Embryophyta</taxon>
        <taxon>Tracheophyta</taxon>
        <taxon>Spermatophyta</taxon>
        <taxon>Magnoliopsida</taxon>
        <taxon>eudicotyledons</taxon>
        <taxon>Gunneridae</taxon>
        <taxon>Pentapetalae</taxon>
        <taxon>Dilleniales</taxon>
        <taxon>Dilleniaceae</taxon>
        <taxon>Dillenia</taxon>
    </lineage>
</organism>
<name>A0AAN8UL72_9MAGN</name>
<evidence type="ECO:0000256" key="7">
    <source>
        <dbReference type="RuleBase" id="RU003369"/>
    </source>
</evidence>
<dbReference type="SUPFAM" id="SSF51735">
    <property type="entry name" value="NAD(P)-binding Rossmann-fold domains"/>
    <property type="match status" value="1"/>
</dbReference>
<dbReference type="Pfam" id="PF02866">
    <property type="entry name" value="Ldh_1_C"/>
    <property type="match status" value="1"/>
</dbReference>
<dbReference type="InterPro" id="IPR022383">
    <property type="entry name" value="Lactate/malate_DH_C"/>
</dbReference>
<evidence type="ECO:0000256" key="2">
    <source>
        <dbReference type="ARBA" id="ARBA00011738"/>
    </source>
</evidence>
<dbReference type="InterPro" id="IPR036291">
    <property type="entry name" value="NAD(P)-bd_dom_sf"/>
</dbReference>
<dbReference type="InterPro" id="IPR015955">
    <property type="entry name" value="Lactate_DH/Glyco_Ohase_4_C"/>
</dbReference>
<comment type="similarity">
    <text evidence="1">Belongs to the LDH/MDH superfamily. MDH type 1 family.</text>
</comment>
<protein>
    <recommendedName>
        <fullName evidence="3">malate dehydrogenase</fullName>
        <ecNumber evidence="3">1.1.1.37</ecNumber>
    </recommendedName>
</protein>
<evidence type="ECO:0000256" key="6">
    <source>
        <dbReference type="ARBA" id="ARBA00023027"/>
    </source>
</evidence>
<comment type="subunit">
    <text evidence="2">Homodimer.</text>
</comment>
<evidence type="ECO:0000313" key="10">
    <source>
        <dbReference type="EMBL" id="KAK6916104.1"/>
    </source>
</evidence>
<keyword evidence="4" id="KW-0816">Tricarboxylic acid cycle</keyword>
<accession>A0AAN8UL72</accession>
<sequence length="326" mass="35056">MNSNSEAQHQHNARITARLNPSNHTMEQGTVLGRMNCLSKGAASGFKVAIPGGGGGGIGQPLAKNESSRLRIHLYDVFNTYKVTADINHVDTCAVICGFIGPQQSENALTGMDPVIIPAGVPRKLGMTRNDFFNINAGIIKTLCEGIVKCCPRAIVKLITHPVNSTIPIAAEVIKKVGTFDPKKLLRVTMLHVVKANTFVAEVLALDPGDVDVLVVGGHATVTILPLLSHVKPQCSFTPDKVNNLNACIQNGSIGVEANDGSGYANLSMAHATIARLPRTRLKEEIENIVDHQIVSTRRGAYCITKAFLKSCRSEVRRHRGSSQKD</sequence>
<dbReference type="InterPro" id="IPR001236">
    <property type="entry name" value="Lactate/malate_DH_N"/>
</dbReference>
<reference evidence="10 11" key="1">
    <citation type="submission" date="2023-12" db="EMBL/GenBank/DDBJ databases">
        <title>A high-quality genome assembly for Dillenia turbinata (Dilleniales).</title>
        <authorList>
            <person name="Chanderbali A."/>
        </authorList>
    </citation>
    <scope>NUCLEOTIDE SEQUENCE [LARGE SCALE GENOMIC DNA]</scope>
    <source>
        <strain evidence="10">LSX21</strain>
        <tissue evidence="10">Leaf</tissue>
    </source>
</reference>
<dbReference type="EC" id="1.1.1.37" evidence="3"/>
<evidence type="ECO:0000259" key="9">
    <source>
        <dbReference type="Pfam" id="PF02866"/>
    </source>
</evidence>
<keyword evidence="6" id="KW-0520">NAD</keyword>
<comment type="caution">
    <text evidence="10">The sequence shown here is derived from an EMBL/GenBank/DDBJ whole genome shotgun (WGS) entry which is preliminary data.</text>
</comment>
<dbReference type="PANTHER" id="PTHR11540:SF71">
    <property type="entry name" value="MALATE DEHYDROGENASE 1, PEROXISOMAL"/>
    <property type="match status" value="1"/>
</dbReference>
<evidence type="ECO:0000256" key="1">
    <source>
        <dbReference type="ARBA" id="ARBA00008824"/>
    </source>
</evidence>
<feature type="domain" description="Lactate/malate dehydrogenase C-terminal" evidence="9">
    <location>
        <begin position="189"/>
        <end position="295"/>
    </location>
</feature>
<evidence type="ECO:0000256" key="5">
    <source>
        <dbReference type="ARBA" id="ARBA00023002"/>
    </source>
</evidence>
<keyword evidence="5 7" id="KW-0560">Oxidoreductase</keyword>
<evidence type="ECO:0000313" key="11">
    <source>
        <dbReference type="Proteomes" id="UP001370490"/>
    </source>
</evidence>
<dbReference type="FunFam" id="3.40.50.720:FF:000268">
    <property type="entry name" value="Malate dehydrogenase"/>
    <property type="match status" value="1"/>
</dbReference>